<evidence type="ECO:0008006" key="3">
    <source>
        <dbReference type="Google" id="ProtNLM"/>
    </source>
</evidence>
<protein>
    <recommendedName>
        <fullName evidence="3">DNA primase</fullName>
    </recommendedName>
</protein>
<accession>A0A1H8RQZ2</accession>
<evidence type="ECO:0000313" key="2">
    <source>
        <dbReference type="Proteomes" id="UP000198814"/>
    </source>
</evidence>
<gene>
    <name evidence="1" type="ORF">SAMN05216333_11534</name>
</gene>
<dbReference type="Proteomes" id="UP000198814">
    <property type="component" value="Unassembled WGS sequence"/>
</dbReference>
<sequence>MNLNTKSLHFNDKLTEVTSRLKGIIKRHNGGFLAYCPSHNDRKGRSLAVSIGRENQVLMHCFAGCDIHEITAAIGLNQGDLFPKSDRQTYDPQIRSFFSEWQILTALQHDSVVVLLAAPLDVDR</sequence>
<name>A0A1H8RQZ2_9PROT</name>
<organism evidence="1 2">
    <name type="scientific">Nitrosomonas oligotropha</name>
    <dbReference type="NCBI Taxonomy" id="42354"/>
    <lineage>
        <taxon>Bacteria</taxon>
        <taxon>Pseudomonadati</taxon>
        <taxon>Pseudomonadota</taxon>
        <taxon>Betaproteobacteria</taxon>
        <taxon>Nitrosomonadales</taxon>
        <taxon>Nitrosomonadaceae</taxon>
        <taxon>Nitrosomonas</taxon>
    </lineage>
</organism>
<evidence type="ECO:0000313" key="1">
    <source>
        <dbReference type="EMBL" id="SEO68383.1"/>
    </source>
</evidence>
<proteinExistence type="predicted"/>
<dbReference type="EMBL" id="FODO01000015">
    <property type="protein sequence ID" value="SEO68383.1"/>
    <property type="molecule type" value="Genomic_DNA"/>
</dbReference>
<dbReference type="RefSeq" id="WP_090319909.1">
    <property type="nucleotide sequence ID" value="NZ_FNOE01000016.1"/>
</dbReference>
<reference evidence="2" key="1">
    <citation type="submission" date="2016-10" db="EMBL/GenBank/DDBJ databases">
        <authorList>
            <person name="Varghese N."/>
            <person name="Submissions S."/>
        </authorList>
    </citation>
    <scope>NUCLEOTIDE SEQUENCE [LARGE SCALE GENOMIC DNA]</scope>
    <source>
        <strain evidence="2">Nm76</strain>
    </source>
</reference>
<dbReference type="AlphaFoldDB" id="A0A1H8RQZ2"/>
<dbReference type="OrthoDB" id="784829at2"/>
<keyword evidence="2" id="KW-1185">Reference proteome</keyword>
<dbReference type="STRING" id="42354.SAMN05216333_11534"/>